<dbReference type="AlphaFoldDB" id="A0A6S6TII3"/>
<feature type="transmembrane region" description="Helical" evidence="1">
    <location>
        <begin position="12"/>
        <end position="29"/>
    </location>
</feature>
<reference evidence="2" key="1">
    <citation type="submission" date="2020-01" db="EMBL/GenBank/DDBJ databases">
        <authorList>
            <person name="Meier V. D."/>
            <person name="Meier V D."/>
        </authorList>
    </citation>
    <scope>NUCLEOTIDE SEQUENCE</scope>
    <source>
        <strain evidence="2">HLG_WM_MAG_06</strain>
    </source>
</reference>
<dbReference type="Gene3D" id="3.30.450.40">
    <property type="match status" value="1"/>
</dbReference>
<evidence type="ECO:0000256" key="1">
    <source>
        <dbReference type="SAM" id="Phobius"/>
    </source>
</evidence>
<accession>A0A6S6TII3</accession>
<feature type="transmembrane region" description="Helical" evidence="1">
    <location>
        <begin position="41"/>
        <end position="67"/>
    </location>
</feature>
<protein>
    <submittedName>
        <fullName evidence="2">Extracellular Matrix protein PelD</fullName>
    </submittedName>
</protein>
<gene>
    <name evidence="2" type="ORF">HELGO_WM1522</name>
</gene>
<dbReference type="EMBL" id="CACVAP010000093">
    <property type="protein sequence ID" value="CAA6820702.1"/>
    <property type="molecule type" value="Genomic_DNA"/>
</dbReference>
<sequence length="448" mass="52008">MTLKKQSPFLQAFEVIIFTLLIGSIGYYIDPADPLLAHADFSFMILWLAIVTLFYGLNMGLLMWISFAIMSFISYGDDNIFASILLENLFFVFLFGLFFSNLHDEMDRYKIKNNYLQLRLKELTNAFFTLKISHDKLESIYIIQPASFRFVISEILESSDHNTAAQSADNTLKVLKKFFSVNAAMIFSVKGDMIGQCLASVGEVNKNINHSDKLIEEVLSHQKAMYLKDLEDKAQTSYLYAVPFLDKRNTIVAILIVQDMPFLYYNQDTLLKINVVFNYVWTEYKKRASLKEIMLKDKDVLNLKPEKHIRQDIVDFKLEVIRLSNILKGYNIDSRIYSIYTKSSYVDKEIKDFLYENELFEIVDQYISIKCGNQYVHLILFPFVSSAGIHQKLKDVDTALDTIESQLRVRMLDEGLQTHLSEKSYEGLRKKHISVKNFNNLLTEYACE</sequence>
<proteinExistence type="predicted"/>
<organism evidence="2">
    <name type="scientific">uncultured Sulfurovum sp</name>
    <dbReference type="NCBI Taxonomy" id="269237"/>
    <lineage>
        <taxon>Bacteria</taxon>
        <taxon>Pseudomonadati</taxon>
        <taxon>Campylobacterota</taxon>
        <taxon>Epsilonproteobacteria</taxon>
        <taxon>Campylobacterales</taxon>
        <taxon>Sulfurovaceae</taxon>
        <taxon>Sulfurovum</taxon>
        <taxon>environmental samples</taxon>
    </lineage>
</organism>
<dbReference type="InterPro" id="IPR029016">
    <property type="entry name" value="GAF-like_dom_sf"/>
</dbReference>
<name>A0A6S6TII3_9BACT</name>
<feature type="transmembrane region" description="Helical" evidence="1">
    <location>
        <begin position="79"/>
        <end position="99"/>
    </location>
</feature>
<keyword evidence="1" id="KW-0812">Transmembrane</keyword>
<keyword evidence="1" id="KW-1133">Transmembrane helix</keyword>
<evidence type="ECO:0000313" key="2">
    <source>
        <dbReference type="EMBL" id="CAA6820702.1"/>
    </source>
</evidence>
<keyword evidence="1" id="KW-0472">Membrane</keyword>